<protein>
    <submittedName>
        <fullName evidence="2">DUF599 family protein</fullName>
    </submittedName>
</protein>
<reference evidence="2 3" key="1">
    <citation type="submission" date="2021-03" db="EMBL/GenBank/DDBJ databases">
        <title>Whole genome sequence of Jiella sp. MQZ13P-4.</title>
        <authorList>
            <person name="Tuo L."/>
        </authorList>
    </citation>
    <scope>NUCLEOTIDE SEQUENCE [LARGE SCALE GENOMIC DNA]</scope>
    <source>
        <strain evidence="2 3">MQZ13P-4</strain>
    </source>
</reference>
<keyword evidence="3" id="KW-1185">Reference proteome</keyword>
<feature type="transmembrane region" description="Helical" evidence="1">
    <location>
        <begin position="111"/>
        <end position="128"/>
    </location>
</feature>
<evidence type="ECO:0000313" key="2">
    <source>
        <dbReference type="EMBL" id="MBO0905086.1"/>
    </source>
</evidence>
<dbReference type="InterPro" id="IPR006747">
    <property type="entry name" value="DUF599"/>
</dbReference>
<feature type="transmembrane region" description="Helical" evidence="1">
    <location>
        <begin position="71"/>
        <end position="90"/>
    </location>
</feature>
<gene>
    <name evidence="2" type="ORF">J1C47_15685</name>
</gene>
<evidence type="ECO:0000256" key="1">
    <source>
        <dbReference type="SAM" id="Phobius"/>
    </source>
</evidence>
<name>A0ABS3J5X5_9HYPH</name>
<organism evidence="2 3">
    <name type="scientific">Jiella sonneratiae</name>
    <dbReference type="NCBI Taxonomy" id="2816856"/>
    <lineage>
        <taxon>Bacteria</taxon>
        <taxon>Pseudomonadati</taxon>
        <taxon>Pseudomonadota</taxon>
        <taxon>Alphaproteobacteria</taxon>
        <taxon>Hyphomicrobiales</taxon>
        <taxon>Aurantimonadaceae</taxon>
        <taxon>Jiella</taxon>
    </lineage>
</organism>
<dbReference type="EMBL" id="JAFMPY010000017">
    <property type="protein sequence ID" value="MBO0905086.1"/>
    <property type="molecule type" value="Genomic_DNA"/>
</dbReference>
<keyword evidence="1" id="KW-0472">Membrane</keyword>
<comment type="caution">
    <text evidence="2">The sequence shown here is derived from an EMBL/GenBank/DDBJ whole genome shotgun (WGS) entry which is preliminary data.</text>
</comment>
<dbReference type="Proteomes" id="UP000664288">
    <property type="component" value="Unassembled WGS sequence"/>
</dbReference>
<accession>A0ABS3J5X5</accession>
<dbReference type="Pfam" id="PF04654">
    <property type="entry name" value="DUF599"/>
    <property type="match status" value="1"/>
</dbReference>
<dbReference type="PANTHER" id="PTHR31881:SF6">
    <property type="entry name" value="OS09G0494600 PROTEIN"/>
    <property type="match status" value="1"/>
</dbReference>
<sequence length="227" mass="24638">MTLDAADTVALLLFLATWMIYNRVVDRCAATGTGLSGAMDVERAAWMRTMFSRDFRMIDTAIMAGLQQGTAFFASACIFAIGGCFALLGAAARISAIAADLPFSGGLDKSLVELKLFGLIVIFCYAFFKFGWSYRLFNYCSIVIGAVPMRADVEADPAAAERAVEKAVVLNRLAGGHFNSGLRAIFFAVAYLGWLLGPFVLIASTVFVVLILVNRQFRSPALRTLRD</sequence>
<feature type="transmembrane region" description="Helical" evidence="1">
    <location>
        <begin position="185"/>
        <end position="213"/>
    </location>
</feature>
<proteinExistence type="predicted"/>
<evidence type="ECO:0000313" key="3">
    <source>
        <dbReference type="Proteomes" id="UP000664288"/>
    </source>
</evidence>
<dbReference type="PANTHER" id="PTHR31881">
    <property type="match status" value="1"/>
</dbReference>
<keyword evidence="1" id="KW-0812">Transmembrane</keyword>
<dbReference type="RefSeq" id="WP_207351723.1">
    <property type="nucleotide sequence ID" value="NZ_JAFMPY010000017.1"/>
</dbReference>
<keyword evidence="1" id="KW-1133">Transmembrane helix</keyword>